<dbReference type="EMBL" id="JAAOIW010000001">
    <property type="protein sequence ID" value="NHN28878.1"/>
    <property type="molecule type" value="Genomic_DNA"/>
</dbReference>
<dbReference type="Pfam" id="PF01547">
    <property type="entry name" value="SBP_bac_1"/>
    <property type="match status" value="1"/>
</dbReference>
<keyword evidence="4" id="KW-0564">Palmitate</keyword>
<keyword evidence="1" id="KW-1003">Cell membrane</keyword>
<keyword evidence="5" id="KW-0449">Lipoprotein</keyword>
<dbReference type="PANTHER" id="PTHR43649">
    <property type="entry name" value="ARABINOSE-BINDING PROTEIN-RELATED"/>
    <property type="match status" value="1"/>
</dbReference>
<accession>A0ABX0IZL5</accession>
<dbReference type="InterPro" id="IPR006059">
    <property type="entry name" value="SBP"/>
</dbReference>
<evidence type="ECO:0000256" key="2">
    <source>
        <dbReference type="ARBA" id="ARBA00022729"/>
    </source>
</evidence>
<keyword evidence="8" id="KW-1185">Reference proteome</keyword>
<dbReference type="Proteomes" id="UP001165962">
    <property type="component" value="Unassembled WGS sequence"/>
</dbReference>
<keyword evidence="2 6" id="KW-0732">Signal</keyword>
<name>A0ABX0IZL5_9BACL</name>
<evidence type="ECO:0000313" key="7">
    <source>
        <dbReference type="EMBL" id="NHN28878.1"/>
    </source>
</evidence>
<feature type="chain" id="PRO_5047425436" evidence="6">
    <location>
        <begin position="20"/>
        <end position="507"/>
    </location>
</feature>
<reference evidence="7" key="1">
    <citation type="submission" date="2020-03" db="EMBL/GenBank/DDBJ databases">
        <title>Draft sequencing of Paenibacilllus sp. S3N08.</title>
        <authorList>
            <person name="Kim D.-U."/>
        </authorList>
    </citation>
    <scope>NUCLEOTIDE SEQUENCE</scope>
    <source>
        <strain evidence="7">S3N08</strain>
    </source>
</reference>
<evidence type="ECO:0000256" key="6">
    <source>
        <dbReference type="SAM" id="SignalP"/>
    </source>
</evidence>
<keyword evidence="3" id="KW-0472">Membrane</keyword>
<evidence type="ECO:0000256" key="3">
    <source>
        <dbReference type="ARBA" id="ARBA00023136"/>
    </source>
</evidence>
<protein>
    <submittedName>
        <fullName evidence="7">Extracellular solute-binding protein</fullName>
    </submittedName>
</protein>
<evidence type="ECO:0000313" key="8">
    <source>
        <dbReference type="Proteomes" id="UP001165962"/>
    </source>
</evidence>
<organism evidence="7 8">
    <name type="scientific">Paenibacillus agricola</name>
    <dbReference type="NCBI Taxonomy" id="2716264"/>
    <lineage>
        <taxon>Bacteria</taxon>
        <taxon>Bacillati</taxon>
        <taxon>Bacillota</taxon>
        <taxon>Bacilli</taxon>
        <taxon>Bacillales</taxon>
        <taxon>Paenibacillaceae</taxon>
        <taxon>Paenibacillus</taxon>
    </lineage>
</organism>
<gene>
    <name evidence="7" type="ORF">G9U52_03405</name>
</gene>
<evidence type="ECO:0000256" key="4">
    <source>
        <dbReference type="ARBA" id="ARBA00023139"/>
    </source>
</evidence>
<sequence length="507" mass="56378">MNRKFTMVISMLVTGGLLAGCSGGATTAGTDANKAKETATVKTPEKPVKIEVARPGGNLPKPEEDLVKQGIDKKLNVDFNLVMIGGTDYKNQINVRLAAGNYPDVFELEPGEIKSFADKGLLLDLTPYVEKLKPVLDFQGKEDFERGVIGGKQFAIGRDANLPFNTFLIRKDWLDKLGMKAPTTLEEFKTVAKAFVEQDPDGNGKKDTIGLTGFEFDTFAPLFGSFGVGSPGNLYLKNGKLTDAMFDPAMKDALTYIKDLIDSGGVDMEYITNKNGLALEKAYQGKAGIIYTGWQSFLRKDSELKWKSVNPNAQWVQMASPTGPGGQFDASYDYGKAPQYFVISKAVEKDPAKLQKILDVFNYMASPEGLNLVSYGVEGRHYKLNGGKVEPTELMDTEGGYFSLYQMAGRKELEYLSTRFPYVEKELKFTNEQPRIKILNGYIYNYPAGFNKNDMDRFTKDEIIKFIHGKRPLTEYDQFLGTLNSTFKNDAYLEHAAKLLKEKGVLK</sequence>
<evidence type="ECO:0000256" key="5">
    <source>
        <dbReference type="ARBA" id="ARBA00023288"/>
    </source>
</evidence>
<dbReference type="SUPFAM" id="SSF53850">
    <property type="entry name" value="Periplasmic binding protein-like II"/>
    <property type="match status" value="1"/>
</dbReference>
<evidence type="ECO:0000256" key="1">
    <source>
        <dbReference type="ARBA" id="ARBA00022475"/>
    </source>
</evidence>
<dbReference type="RefSeq" id="WP_166146141.1">
    <property type="nucleotide sequence ID" value="NZ_JAAOIW010000001.1"/>
</dbReference>
<feature type="signal peptide" evidence="6">
    <location>
        <begin position="1"/>
        <end position="19"/>
    </location>
</feature>
<dbReference type="Gene3D" id="3.40.190.10">
    <property type="entry name" value="Periplasmic binding protein-like II"/>
    <property type="match status" value="2"/>
</dbReference>
<dbReference type="InterPro" id="IPR050490">
    <property type="entry name" value="Bact_solute-bd_prot1"/>
</dbReference>
<comment type="caution">
    <text evidence="7">The sequence shown here is derived from an EMBL/GenBank/DDBJ whole genome shotgun (WGS) entry which is preliminary data.</text>
</comment>
<dbReference type="PANTHER" id="PTHR43649:SF33">
    <property type="entry name" value="POLYGALACTURONAN_RHAMNOGALACTURONAN-BINDING PROTEIN YTCQ"/>
    <property type="match status" value="1"/>
</dbReference>
<dbReference type="PROSITE" id="PS51257">
    <property type="entry name" value="PROKAR_LIPOPROTEIN"/>
    <property type="match status" value="1"/>
</dbReference>
<proteinExistence type="predicted"/>